<protein>
    <recommendedName>
        <fullName evidence="1">Cyclic nucleotide-binding domain-containing protein</fullName>
    </recommendedName>
</protein>
<dbReference type="PANTHER" id="PTHR23011:SF28">
    <property type="entry name" value="CYCLIC NUCLEOTIDE-BINDING DOMAIN CONTAINING PROTEIN"/>
    <property type="match status" value="1"/>
</dbReference>
<sequence>VEIERLFEDKRSLDTGEEIFAEGDKGDGVYLILEGKVWVITFTPDFQEVVLGQLEAGQIFGEMALIDDRPRSASVVPLTPCRLAFMPKEKFDYLIQTKSDLAYRFMSCVCLPMFRHILRMSTLYSKVKKEFQ</sequence>
<dbReference type="InterPro" id="IPR014710">
    <property type="entry name" value="RmlC-like_jellyroll"/>
</dbReference>
<gene>
    <name evidence="2" type="ORF">S12H4_33274</name>
</gene>
<dbReference type="Gene3D" id="2.60.120.10">
    <property type="entry name" value="Jelly Rolls"/>
    <property type="match status" value="1"/>
</dbReference>
<dbReference type="PRINTS" id="PR00103">
    <property type="entry name" value="CAMPKINASE"/>
</dbReference>
<dbReference type="InterPro" id="IPR018490">
    <property type="entry name" value="cNMP-bd_dom_sf"/>
</dbReference>
<name>X1UBB3_9ZZZZ</name>
<comment type="caution">
    <text evidence="2">The sequence shown here is derived from an EMBL/GenBank/DDBJ whole genome shotgun (WGS) entry which is preliminary data.</text>
</comment>
<proteinExistence type="predicted"/>
<dbReference type="AlphaFoldDB" id="X1UBB3"/>
<dbReference type="CDD" id="cd00038">
    <property type="entry name" value="CAP_ED"/>
    <property type="match status" value="1"/>
</dbReference>
<feature type="domain" description="Cyclic nucleotide-binding" evidence="1">
    <location>
        <begin position="1"/>
        <end position="107"/>
    </location>
</feature>
<dbReference type="SUPFAM" id="SSF51206">
    <property type="entry name" value="cAMP-binding domain-like"/>
    <property type="match status" value="1"/>
</dbReference>
<feature type="non-terminal residue" evidence="2">
    <location>
        <position position="1"/>
    </location>
</feature>
<evidence type="ECO:0000259" key="1">
    <source>
        <dbReference type="PROSITE" id="PS50042"/>
    </source>
</evidence>
<accession>X1UBB3</accession>
<dbReference type="EMBL" id="BARW01019597">
    <property type="protein sequence ID" value="GAI97150.1"/>
    <property type="molecule type" value="Genomic_DNA"/>
</dbReference>
<dbReference type="PROSITE" id="PS50042">
    <property type="entry name" value="CNMP_BINDING_3"/>
    <property type="match status" value="1"/>
</dbReference>
<dbReference type="SMART" id="SM00100">
    <property type="entry name" value="cNMP"/>
    <property type="match status" value="1"/>
</dbReference>
<evidence type="ECO:0000313" key="2">
    <source>
        <dbReference type="EMBL" id="GAI97150.1"/>
    </source>
</evidence>
<dbReference type="Pfam" id="PF00027">
    <property type="entry name" value="cNMP_binding"/>
    <property type="match status" value="1"/>
</dbReference>
<reference evidence="2" key="1">
    <citation type="journal article" date="2014" name="Front. Microbiol.">
        <title>High frequency of phylogenetically diverse reductive dehalogenase-homologous genes in deep subseafloor sedimentary metagenomes.</title>
        <authorList>
            <person name="Kawai M."/>
            <person name="Futagami T."/>
            <person name="Toyoda A."/>
            <person name="Takaki Y."/>
            <person name="Nishi S."/>
            <person name="Hori S."/>
            <person name="Arai W."/>
            <person name="Tsubouchi T."/>
            <person name="Morono Y."/>
            <person name="Uchiyama I."/>
            <person name="Ito T."/>
            <person name="Fujiyama A."/>
            <person name="Inagaki F."/>
            <person name="Takami H."/>
        </authorList>
    </citation>
    <scope>NUCLEOTIDE SEQUENCE</scope>
    <source>
        <strain evidence="2">Expedition CK06-06</strain>
    </source>
</reference>
<organism evidence="2">
    <name type="scientific">marine sediment metagenome</name>
    <dbReference type="NCBI Taxonomy" id="412755"/>
    <lineage>
        <taxon>unclassified sequences</taxon>
        <taxon>metagenomes</taxon>
        <taxon>ecological metagenomes</taxon>
    </lineage>
</organism>
<dbReference type="InterPro" id="IPR000595">
    <property type="entry name" value="cNMP-bd_dom"/>
</dbReference>
<dbReference type="PANTHER" id="PTHR23011">
    <property type="entry name" value="CYCLIC NUCLEOTIDE-BINDING DOMAIN CONTAINING PROTEIN"/>
    <property type="match status" value="1"/>
</dbReference>